<feature type="domain" description="N-acetyltransferase" evidence="2">
    <location>
        <begin position="43"/>
        <end position="188"/>
    </location>
</feature>
<accession>A0A1F6CA89</accession>
<proteinExistence type="predicted"/>
<dbReference type="PROSITE" id="PS51186">
    <property type="entry name" value="GNAT"/>
    <property type="match status" value="1"/>
</dbReference>
<sequence length="208" mass="23700">MHLLIRKLLHPLRKESRMASQPQLEMRRPHLDHIPTIPLPDGYTIRPYLRGDEAAWAAIMNECIGSNWTAERCRQSLTSKPQFEPEGLFFAACGEQPVGTACAWRNAVEERQIGYVHMVGVLRAHRGKRLGWAVTVEVLNHLKRRGFSEAHLLTDDWRLSAIRSYLGVGFEPLLTHESHPERWKKVYEQLGGDPSPHPPPPQGEGEQP</sequence>
<name>A0A1F6CA89_HANXR</name>
<evidence type="ECO:0000259" key="2">
    <source>
        <dbReference type="PROSITE" id="PS51186"/>
    </source>
</evidence>
<comment type="caution">
    <text evidence="3">The sequence shown here is derived from an EMBL/GenBank/DDBJ whole genome shotgun (WGS) entry which is preliminary data.</text>
</comment>
<dbReference type="EMBL" id="MFKF01000351">
    <property type="protein sequence ID" value="OGG45980.1"/>
    <property type="molecule type" value="Genomic_DNA"/>
</dbReference>
<dbReference type="Pfam" id="PF00583">
    <property type="entry name" value="Acetyltransf_1"/>
    <property type="match status" value="1"/>
</dbReference>
<dbReference type="GO" id="GO:0016747">
    <property type="term" value="F:acyltransferase activity, transferring groups other than amino-acyl groups"/>
    <property type="evidence" value="ECO:0007669"/>
    <property type="project" value="InterPro"/>
</dbReference>
<dbReference type="CDD" id="cd04301">
    <property type="entry name" value="NAT_SF"/>
    <property type="match status" value="1"/>
</dbReference>
<dbReference type="InterPro" id="IPR000182">
    <property type="entry name" value="GNAT_dom"/>
</dbReference>
<evidence type="ECO:0000313" key="4">
    <source>
        <dbReference type="Proteomes" id="UP000178606"/>
    </source>
</evidence>
<feature type="region of interest" description="Disordered" evidence="1">
    <location>
        <begin position="184"/>
        <end position="208"/>
    </location>
</feature>
<organism evidence="3 4">
    <name type="scientific">Handelsmanbacteria sp. (strain RIFCSPLOWO2_12_FULL_64_10)</name>
    <dbReference type="NCBI Taxonomy" id="1817868"/>
    <lineage>
        <taxon>Bacteria</taxon>
        <taxon>Candidatus Handelsmaniibacteriota</taxon>
    </lineage>
</organism>
<dbReference type="AlphaFoldDB" id="A0A1F6CA89"/>
<dbReference type="Gene3D" id="3.40.630.30">
    <property type="match status" value="1"/>
</dbReference>
<gene>
    <name evidence="3" type="ORF">A3F84_17380</name>
</gene>
<dbReference type="Proteomes" id="UP000178606">
    <property type="component" value="Unassembled WGS sequence"/>
</dbReference>
<reference evidence="3 4" key="1">
    <citation type="journal article" date="2016" name="Nat. Commun.">
        <title>Thousands of microbial genomes shed light on interconnected biogeochemical processes in an aquifer system.</title>
        <authorList>
            <person name="Anantharaman K."/>
            <person name="Brown C.T."/>
            <person name="Hug L.A."/>
            <person name="Sharon I."/>
            <person name="Castelle C.J."/>
            <person name="Probst A.J."/>
            <person name="Thomas B.C."/>
            <person name="Singh A."/>
            <person name="Wilkins M.J."/>
            <person name="Karaoz U."/>
            <person name="Brodie E.L."/>
            <person name="Williams K.H."/>
            <person name="Hubbard S.S."/>
            <person name="Banfield J.F."/>
        </authorList>
    </citation>
    <scope>NUCLEOTIDE SEQUENCE [LARGE SCALE GENOMIC DNA]</scope>
    <source>
        <strain evidence="4">RIFCSPLOWO2_12_FULL_64_10</strain>
    </source>
</reference>
<dbReference type="SUPFAM" id="SSF55729">
    <property type="entry name" value="Acyl-CoA N-acyltransferases (Nat)"/>
    <property type="match status" value="1"/>
</dbReference>
<evidence type="ECO:0000313" key="3">
    <source>
        <dbReference type="EMBL" id="OGG45980.1"/>
    </source>
</evidence>
<evidence type="ECO:0000256" key="1">
    <source>
        <dbReference type="SAM" id="MobiDB-lite"/>
    </source>
</evidence>
<protein>
    <recommendedName>
        <fullName evidence="2">N-acetyltransferase domain-containing protein</fullName>
    </recommendedName>
</protein>
<dbReference type="InterPro" id="IPR016181">
    <property type="entry name" value="Acyl_CoA_acyltransferase"/>
</dbReference>